<dbReference type="OrthoDB" id="40067at2759"/>
<keyword evidence="1" id="KW-0732">Signal</keyword>
<dbReference type="GeneID" id="7202414"/>
<dbReference type="KEGG" id="pti:PHATRDRAFT_47363"/>
<evidence type="ECO:0008006" key="4">
    <source>
        <dbReference type="Google" id="ProtNLM"/>
    </source>
</evidence>
<dbReference type="PaxDb" id="2850-Phatr47363"/>
<dbReference type="InParanoid" id="B7G336"/>
<dbReference type="HOGENOM" id="CLU_800403_0_0_1"/>
<accession>B7G336</accession>
<name>B7G336_PHATC</name>
<organism evidence="2 3">
    <name type="scientific">Phaeodactylum tricornutum (strain CCAP 1055/1)</name>
    <dbReference type="NCBI Taxonomy" id="556484"/>
    <lineage>
        <taxon>Eukaryota</taxon>
        <taxon>Sar</taxon>
        <taxon>Stramenopiles</taxon>
        <taxon>Ochrophyta</taxon>
        <taxon>Bacillariophyta</taxon>
        <taxon>Bacillariophyceae</taxon>
        <taxon>Bacillariophycidae</taxon>
        <taxon>Naviculales</taxon>
        <taxon>Phaeodactylaceae</taxon>
        <taxon>Phaeodactylum</taxon>
    </lineage>
</organism>
<evidence type="ECO:0000313" key="2">
    <source>
        <dbReference type="EMBL" id="EEC46933.1"/>
    </source>
</evidence>
<evidence type="ECO:0000256" key="1">
    <source>
        <dbReference type="SAM" id="SignalP"/>
    </source>
</evidence>
<feature type="signal peptide" evidence="1">
    <location>
        <begin position="1"/>
        <end position="20"/>
    </location>
</feature>
<proteinExistence type="predicted"/>
<reference evidence="3" key="2">
    <citation type="submission" date="2008-08" db="EMBL/GenBank/DDBJ databases">
        <authorList>
            <consortium name="Diatom Consortium"/>
            <person name="Grigoriev I."/>
            <person name="Grimwood J."/>
            <person name="Kuo A."/>
            <person name="Otillar R.P."/>
            <person name="Salamov A."/>
            <person name="Detter J.C."/>
            <person name="Lindquist E."/>
            <person name="Shapiro H."/>
            <person name="Lucas S."/>
            <person name="Glavina del Rio T."/>
            <person name="Pitluck S."/>
            <person name="Rokhsar D."/>
            <person name="Bowler C."/>
        </authorList>
    </citation>
    <scope>GENOME REANNOTATION</scope>
    <source>
        <strain evidence="3">CCAP 1055/1</strain>
    </source>
</reference>
<reference evidence="2 3" key="1">
    <citation type="journal article" date="2008" name="Nature">
        <title>The Phaeodactylum genome reveals the evolutionary history of diatom genomes.</title>
        <authorList>
            <person name="Bowler C."/>
            <person name="Allen A.E."/>
            <person name="Badger J.H."/>
            <person name="Grimwood J."/>
            <person name="Jabbari K."/>
            <person name="Kuo A."/>
            <person name="Maheswari U."/>
            <person name="Martens C."/>
            <person name="Maumus F."/>
            <person name="Otillar R.P."/>
            <person name="Rayko E."/>
            <person name="Salamov A."/>
            <person name="Vandepoele K."/>
            <person name="Beszteri B."/>
            <person name="Gruber A."/>
            <person name="Heijde M."/>
            <person name="Katinka M."/>
            <person name="Mock T."/>
            <person name="Valentin K."/>
            <person name="Verret F."/>
            <person name="Berges J.A."/>
            <person name="Brownlee C."/>
            <person name="Cadoret J.P."/>
            <person name="Chiovitti A."/>
            <person name="Choi C.J."/>
            <person name="Coesel S."/>
            <person name="De Martino A."/>
            <person name="Detter J.C."/>
            <person name="Durkin C."/>
            <person name="Falciatore A."/>
            <person name="Fournet J."/>
            <person name="Haruta M."/>
            <person name="Huysman M.J."/>
            <person name="Jenkins B.D."/>
            <person name="Jiroutova K."/>
            <person name="Jorgensen R.E."/>
            <person name="Joubert Y."/>
            <person name="Kaplan A."/>
            <person name="Kroger N."/>
            <person name="Kroth P.G."/>
            <person name="La Roche J."/>
            <person name="Lindquist E."/>
            <person name="Lommer M."/>
            <person name="Martin-Jezequel V."/>
            <person name="Lopez P.J."/>
            <person name="Lucas S."/>
            <person name="Mangogna M."/>
            <person name="McGinnis K."/>
            <person name="Medlin L.K."/>
            <person name="Montsant A."/>
            <person name="Oudot-Le Secq M.P."/>
            <person name="Napoli C."/>
            <person name="Obornik M."/>
            <person name="Parker M.S."/>
            <person name="Petit J.L."/>
            <person name="Porcel B.M."/>
            <person name="Poulsen N."/>
            <person name="Robison M."/>
            <person name="Rychlewski L."/>
            <person name="Rynearson T.A."/>
            <person name="Schmutz J."/>
            <person name="Shapiro H."/>
            <person name="Siaut M."/>
            <person name="Stanley M."/>
            <person name="Sussman M.R."/>
            <person name="Taylor A.R."/>
            <person name="Vardi A."/>
            <person name="von Dassow P."/>
            <person name="Vyverman W."/>
            <person name="Willis A."/>
            <person name="Wyrwicz L.S."/>
            <person name="Rokhsar D.S."/>
            <person name="Weissenbach J."/>
            <person name="Armbrust E.V."/>
            <person name="Green B.R."/>
            <person name="Van de Peer Y."/>
            <person name="Grigoriev I.V."/>
        </authorList>
    </citation>
    <scope>NUCLEOTIDE SEQUENCE [LARGE SCALE GENOMIC DNA]</scope>
    <source>
        <strain evidence="2 3">CCAP 1055/1</strain>
    </source>
</reference>
<dbReference type="Proteomes" id="UP000000759">
    <property type="component" value="Chromosome 13"/>
</dbReference>
<gene>
    <name evidence="2" type="ORF">PHATRDRAFT_47363</name>
</gene>
<dbReference type="EMBL" id="CM000615">
    <property type="protein sequence ID" value="EEC46933.1"/>
    <property type="molecule type" value="Genomic_DNA"/>
</dbReference>
<dbReference type="RefSeq" id="XP_002181719.1">
    <property type="nucleotide sequence ID" value="XM_002181683.1"/>
</dbReference>
<dbReference type="AlphaFoldDB" id="B7G336"/>
<keyword evidence="3" id="KW-1185">Reference proteome</keyword>
<sequence>MKQLLPLFLIPLGATGMVTSDVTRSRLSEAFLSPSGKLTLSPEIVIPEPTDPTAILLQTNAVQTLSSRIRACKANAAFLQGSVNALATFSAEQETARGNFPGPIPIIFCLQGSEFDLGAIAESGADGVMIPVCSGNEIENLAEIATDSTFTDTCKAAWACGLQPIPEVTVGQKTASTWSEQDFENMVAQLSEAAGNEPVTVLLTVNPIDEEQVDPVTLPTVPKALGRKVPILGSVRVTAGENRLGAETNRFKEDGFTGALLRSDCVPGFRMQPDLEIVSQFWAACISDLKSTKSKSFSFRSKNNMEKNVMTQWGNYQKSVVESGALGDPDESFSALDEQAGDYKGFA</sequence>
<feature type="chain" id="PRO_5002855770" description="HpcH/HpaI aldolase/citrate lyase domain-containing protein" evidence="1">
    <location>
        <begin position="21"/>
        <end position="347"/>
    </location>
</feature>
<evidence type="ECO:0000313" key="3">
    <source>
        <dbReference type="Proteomes" id="UP000000759"/>
    </source>
</evidence>
<protein>
    <recommendedName>
        <fullName evidence="4">HpcH/HpaI aldolase/citrate lyase domain-containing protein</fullName>
    </recommendedName>
</protein>
<dbReference type="OMA" id="CKANAAF"/>
<dbReference type="eggNOG" id="ENOG502SMR8">
    <property type="taxonomic scope" value="Eukaryota"/>
</dbReference>